<dbReference type="Gene3D" id="1.10.10.1150">
    <property type="entry name" value="Coenzyme PQQ synthesis protein D (PqqD)"/>
    <property type="match status" value="1"/>
</dbReference>
<dbReference type="EMBL" id="BA000048">
    <property type="protein sequence ID" value="BAJ50982.1"/>
    <property type="molecule type" value="Genomic_DNA"/>
</dbReference>
<proteinExistence type="predicted"/>
<protein>
    <recommendedName>
        <fullName evidence="3">PqqD family protein</fullName>
    </recommendedName>
</protein>
<organism evidence="1 2">
    <name type="scientific">Caldiarchaeum subterraneum</name>
    <dbReference type="NCBI Taxonomy" id="311458"/>
    <lineage>
        <taxon>Archaea</taxon>
        <taxon>Nitrososphaerota</taxon>
        <taxon>Candidatus Caldarchaeales</taxon>
        <taxon>Candidatus Caldarchaeaceae</taxon>
        <taxon>Candidatus Caldarchaeum</taxon>
    </lineage>
</organism>
<accession>E6PAM1</accession>
<dbReference type="BioCyc" id="CCAL311458:G131R-1140-MONOMER"/>
<reference evidence="1 2" key="1">
    <citation type="journal article" date="2005" name="Environ. Microbiol.">
        <title>Genetic and functional properties of uncultivated thermophilic crenarchaeotes from a subsurface gold mine as revealed by analysis of genome fragments.</title>
        <authorList>
            <person name="Nunoura T."/>
            <person name="Hirayama H."/>
            <person name="Takami H."/>
            <person name="Oida H."/>
            <person name="Nishi S."/>
            <person name="Shimamura S."/>
            <person name="Suzuki Y."/>
            <person name="Inagaki F."/>
            <person name="Takai K."/>
            <person name="Nealson K.H."/>
            <person name="Horikoshi K."/>
        </authorList>
    </citation>
    <scope>NUCLEOTIDE SEQUENCE [LARGE SCALE GENOMIC DNA]</scope>
</reference>
<name>E6PAM1_CALS0</name>
<reference evidence="1 2" key="2">
    <citation type="journal article" date="2011" name="Nucleic Acids Res.">
        <title>Insights into the evolution of Archaea and eukaryotic protein modifier systems revealed by the genome of a novel archaeal group.</title>
        <authorList>
            <person name="Nunoura T."/>
            <person name="Takaki Y."/>
            <person name="Kakuta J."/>
            <person name="Nishi S."/>
            <person name="Sugahara J."/>
            <person name="Kazama H."/>
            <person name="Chee G."/>
            <person name="Hattori M."/>
            <person name="Kanai A."/>
            <person name="Atomi H."/>
            <person name="Takai K."/>
            <person name="Takami H."/>
        </authorList>
    </citation>
    <scope>NUCLEOTIDE SEQUENCE [LARGE SCALE GENOMIC DNA]</scope>
</reference>
<evidence type="ECO:0000313" key="1">
    <source>
        <dbReference type="EMBL" id="BAJ50982.1"/>
    </source>
</evidence>
<dbReference type="InterPro" id="IPR041881">
    <property type="entry name" value="PqqD_sf"/>
</dbReference>
<evidence type="ECO:0008006" key="3">
    <source>
        <dbReference type="Google" id="ProtNLM"/>
    </source>
</evidence>
<sequence>MNQMDEEKRFSKKGWLSQTPEGDLLLVNENGDAYKVNEAVVAVWNMFEDKTVSDVVGEVAEQVNRDPAELKEAIEQLAAKLVEAGLIG</sequence>
<dbReference type="KEGG" id="csu:CSUB_C1130"/>
<dbReference type="AlphaFoldDB" id="E6PAM1"/>
<dbReference type="Pfam" id="PF05402">
    <property type="entry name" value="PqqD"/>
    <property type="match status" value="1"/>
</dbReference>
<dbReference type="Proteomes" id="UP000008120">
    <property type="component" value="Chromosome"/>
</dbReference>
<dbReference type="STRING" id="311458.CSUB_C1130"/>
<evidence type="ECO:0000313" key="2">
    <source>
        <dbReference type="Proteomes" id="UP000008120"/>
    </source>
</evidence>
<gene>
    <name evidence="1" type="ORF">CSUB_C1130</name>
</gene>
<dbReference type="InterPro" id="IPR008792">
    <property type="entry name" value="PQQD"/>
</dbReference>